<dbReference type="AlphaFoldDB" id="U5MUK2"/>
<dbReference type="KEGG" id="csb:CLSA_c32470"/>
<dbReference type="EMBL" id="CP006721">
    <property type="protein sequence ID" value="AGX44213.1"/>
    <property type="molecule type" value="Genomic_DNA"/>
</dbReference>
<dbReference type="Gene3D" id="3.30.950.10">
    <property type="entry name" value="Methyltransferase, Cobalt-precorrin-4 Transmethylase, Domain 2"/>
    <property type="match status" value="1"/>
</dbReference>
<organism evidence="7 8">
    <name type="scientific">Clostridium saccharobutylicum DSM 13864</name>
    <dbReference type="NCBI Taxonomy" id="1345695"/>
    <lineage>
        <taxon>Bacteria</taxon>
        <taxon>Bacillati</taxon>
        <taxon>Bacillota</taxon>
        <taxon>Clostridia</taxon>
        <taxon>Eubacteriales</taxon>
        <taxon>Clostridiaceae</taxon>
        <taxon>Clostridium</taxon>
    </lineage>
</organism>
<dbReference type="RefSeq" id="WP_022747355.1">
    <property type="nucleotide sequence ID" value="NC_022571.1"/>
</dbReference>
<name>U5MUK2_CLOSA</name>
<evidence type="ECO:0000256" key="1">
    <source>
        <dbReference type="ARBA" id="ARBA00004953"/>
    </source>
</evidence>
<dbReference type="Proteomes" id="UP000017118">
    <property type="component" value="Chromosome"/>
</dbReference>
<evidence type="ECO:0000256" key="4">
    <source>
        <dbReference type="ARBA" id="ARBA00022679"/>
    </source>
</evidence>
<evidence type="ECO:0000313" key="7">
    <source>
        <dbReference type="EMBL" id="AGX44213.1"/>
    </source>
</evidence>
<sequence length="218" mass="24513">MIYIVGLGPGHRDYILPKALKVMEESDIIIGFKRALDSLDFVHNKKVYMKTLSDLDKYILKNVNKDNSSSENENTQVKKEFNISIVASGDPTFYGITNYIKSKAELEFAIVPGISSFQYLTSKVKLPWNNAYLGSLHGRNEEFLEAVNKNEMSIWLTDKENNPAVLCDILIKGKVNCKVIIGENLSYEDEIISAGTPEECSNREYAALSIFIVDKSSL</sequence>
<keyword evidence="5" id="KW-0949">S-adenosyl-L-methionine</keyword>
<comment type="pathway">
    <text evidence="1">Cofactor biosynthesis; adenosylcobalamin biosynthesis.</text>
</comment>
<dbReference type="OrthoDB" id="9780707at2"/>
<proteinExistence type="predicted"/>
<dbReference type="GeneID" id="55475593"/>
<dbReference type="Gene3D" id="3.40.1010.10">
    <property type="entry name" value="Cobalt-precorrin-4 Transmethylase, Domain 1"/>
    <property type="match status" value="1"/>
</dbReference>
<feature type="domain" description="Tetrapyrrole methylase" evidence="6">
    <location>
        <begin position="1"/>
        <end position="197"/>
    </location>
</feature>
<dbReference type="InterPro" id="IPR014777">
    <property type="entry name" value="4pyrrole_Mease_sub1"/>
</dbReference>
<keyword evidence="8" id="KW-1185">Reference proteome</keyword>
<evidence type="ECO:0000313" key="8">
    <source>
        <dbReference type="Proteomes" id="UP000017118"/>
    </source>
</evidence>
<dbReference type="InterPro" id="IPR000878">
    <property type="entry name" value="4pyrrol_Mease"/>
</dbReference>
<dbReference type="GO" id="GO:0009236">
    <property type="term" value="P:cobalamin biosynthetic process"/>
    <property type="evidence" value="ECO:0007669"/>
    <property type="project" value="UniProtKB-UniPathway"/>
</dbReference>
<keyword evidence="2" id="KW-0169">Cobalamin biosynthesis</keyword>
<dbReference type="CDD" id="cd11644">
    <property type="entry name" value="Precorrin-6Y-MT"/>
    <property type="match status" value="1"/>
</dbReference>
<dbReference type="eggNOG" id="COG2241">
    <property type="taxonomic scope" value="Bacteria"/>
</dbReference>
<reference evidence="7 8" key="1">
    <citation type="journal article" date="2013" name="Genome Announc.">
        <title>Complete Genome Sequence of the Solvent Producer Clostridium saccharobutylicum NCP262 (DSM 13864).</title>
        <authorList>
            <person name="Poehlein A."/>
            <person name="Hartwich K."/>
            <person name="Krabben P."/>
            <person name="Ehrenreich A."/>
            <person name="Liebl W."/>
            <person name="Durre P."/>
            <person name="Gottschalk G."/>
            <person name="Daniel R."/>
        </authorList>
    </citation>
    <scope>NUCLEOTIDE SEQUENCE [LARGE SCALE GENOMIC DNA]</scope>
    <source>
        <strain evidence="7">DSM 13864</strain>
    </source>
</reference>
<dbReference type="UniPathway" id="UPA00148"/>
<dbReference type="InterPro" id="IPR035996">
    <property type="entry name" value="4pyrrol_Methylase_sf"/>
</dbReference>
<dbReference type="GO" id="GO:0008276">
    <property type="term" value="F:protein methyltransferase activity"/>
    <property type="evidence" value="ECO:0007669"/>
    <property type="project" value="InterPro"/>
</dbReference>
<protein>
    <submittedName>
        <fullName evidence="7">Cobalt-precorrin-6Y C(5,15)-methyltransferase</fullName>
        <ecNumber evidence="7">2.1.1.-</ecNumber>
    </submittedName>
</protein>
<keyword evidence="4 7" id="KW-0808">Transferase</keyword>
<dbReference type="InterPro" id="IPR050714">
    <property type="entry name" value="Cobalamin_biosynth_MTase"/>
</dbReference>
<dbReference type="HOGENOM" id="CLU_089162_2_0_9"/>
<keyword evidence="3 7" id="KW-0489">Methyltransferase</keyword>
<evidence type="ECO:0000256" key="3">
    <source>
        <dbReference type="ARBA" id="ARBA00022603"/>
    </source>
</evidence>
<dbReference type="SUPFAM" id="SSF53790">
    <property type="entry name" value="Tetrapyrrole methylase"/>
    <property type="match status" value="1"/>
</dbReference>
<dbReference type="GO" id="GO:0032259">
    <property type="term" value="P:methylation"/>
    <property type="evidence" value="ECO:0007669"/>
    <property type="project" value="UniProtKB-KW"/>
</dbReference>
<dbReference type="PANTHER" id="PTHR43182">
    <property type="entry name" value="COBALT-PRECORRIN-6B C(15)-METHYLTRANSFERASE (DECARBOXYLATING)"/>
    <property type="match status" value="1"/>
</dbReference>
<gene>
    <name evidence="7" type="primary">cbiE</name>
    <name evidence="7" type="ORF">CLSA_c32470</name>
</gene>
<dbReference type="InterPro" id="IPR012818">
    <property type="entry name" value="CbiE"/>
</dbReference>
<evidence type="ECO:0000259" key="6">
    <source>
        <dbReference type="Pfam" id="PF00590"/>
    </source>
</evidence>
<evidence type="ECO:0000256" key="5">
    <source>
        <dbReference type="ARBA" id="ARBA00022691"/>
    </source>
</evidence>
<dbReference type="PANTHER" id="PTHR43182:SF1">
    <property type="entry name" value="COBALT-PRECORRIN-7 C(5)-METHYLTRANSFERASE"/>
    <property type="match status" value="1"/>
</dbReference>
<dbReference type="PATRIC" id="fig|1345695.10.peg.195"/>
<evidence type="ECO:0000256" key="2">
    <source>
        <dbReference type="ARBA" id="ARBA00022573"/>
    </source>
</evidence>
<dbReference type="Pfam" id="PF00590">
    <property type="entry name" value="TP_methylase"/>
    <property type="match status" value="1"/>
</dbReference>
<accession>U5MUK2</accession>
<dbReference type="NCBIfam" id="TIGR02467">
    <property type="entry name" value="CbiE"/>
    <property type="match status" value="1"/>
</dbReference>
<dbReference type="EC" id="2.1.1.-" evidence="7"/>
<dbReference type="InterPro" id="IPR014776">
    <property type="entry name" value="4pyrrole_Mease_sub2"/>
</dbReference>